<gene>
    <name evidence="1" type="ORF">Ahu01nite_095010</name>
</gene>
<evidence type="ECO:0000313" key="2">
    <source>
        <dbReference type="Proteomes" id="UP000603200"/>
    </source>
</evidence>
<organism evidence="1 2">
    <name type="scientific">Winogradskya humida</name>
    <dbReference type="NCBI Taxonomy" id="113566"/>
    <lineage>
        <taxon>Bacteria</taxon>
        <taxon>Bacillati</taxon>
        <taxon>Actinomycetota</taxon>
        <taxon>Actinomycetes</taxon>
        <taxon>Micromonosporales</taxon>
        <taxon>Micromonosporaceae</taxon>
        <taxon>Winogradskya</taxon>
    </lineage>
</organism>
<dbReference type="RefSeq" id="WP_275411844.1">
    <property type="nucleotide sequence ID" value="NZ_BAAATV010000034.1"/>
</dbReference>
<dbReference type="EMBL" id="BOMN01000143">
    <property type="protein sequence ID" value="GIE26399.1"/>
    <property type="molecule type" value="Genomic_DNA"/>
</dbReference>
<name>A0ABQ4A6E1_9ACTN</name>
<comment type="caution">
    <text evidence="1">The sequence shown here is derived from an EMBL/GenBank/DDBJ whole genome shotgun (WGS) entry which is preliminary data.</text>
</comment>
<evidence type="ECO:0000313" key="1">
    <source>
        <dbReference type="EMBL" id="GIE26399.1"/>
    </source>
</evidence>
<proteinExistence type="predicted"/>
<protein>
    <submittedName>
        <fullName evidence="1">Uncharacterized protein</fullName>
    </submittedName>
</protein>
<keyword evidence="2" id="KW-1185">Reference proteome</keyword>
<sequence>MPLLKLDRLCEGLEKGDWAGFLRDWDRALRAGNHPETTRYN</sequence>
<reference evidence="1 2" key="1">
    <citation type="submission" date="2021-01" db="EMBL/GenBank/DDBJ databases">
        <title>Whole genome shotgun sequence of Actinoplanes humidus NBRC 14915.</title>
        <authorList>
            <person name="Komaki H."/>
            <person name="Tamura T."/>
        </authorList>
    </citation>
    <scope>NUCLEOTIDE SEQUENCE [LARGE SCALE GENOMIC DNA]</scope>
    <source>
        <strain evidence="1 2">NBRC 14915</strain>
    </source>
</reference>
<accession>A0ABQ4A6E1</accession>
<dbReference type="Proteomes" id="UP000603200">
    <property type="component" value="Unassembled WGS sequence"/>
</dbReference>